<evidence type="ECO:0008006" key="6">
    <source>
        <dbReference type="Google" id="ProtNLM"/>
    </source>
</evidence>
<dbReference type="GO" id="GO:0006412">
    <property type="term" value="P:translation"/>
    <property type="evidence" value="ECO:0007669"/>
    <property type="project" value="InterPro"/>
</dbReference>
<dbReference type="EMBL" id="JEMT01024022">
    <property type="protein sequence ID" value="EXX63253.1"/>
    <property type="molecule type" value="Genomic_DNA"/>
</dbReference>
<protein>
    <recommendedName>
        <fullName evidence="6">50S ribosomal protein L19</fullName>
    </recommendedName>
</protein>
<dbReference type="PANTHER" id="PTHR15680:SF9">
    <property type="entry name" value="LARGE RIBOSOMAL SUBUNIT PROTEIN BL19M"/>
    <property type="match status" value="1"/>
</dbReference>
<dbReference type="OrthoDB" id="432645at2759"/>
<comment type="caution">
    <text evidence="4">The sequence shown here is derived from an EMBL/GenBank/DDBJ whole genome shotgun (WGS) entry which is preliminary data.</text>
</comment>
<evidence type="ECO:0000256" key="3">
    <source>
        <dbReference type="ARBA" id="ARBA00023274"/>
    </source>
</evidence>
<keyword evidence="2" id="KW-0689">Ribosomal protein</keyword>
<reference evidence="4 5" key="1">
    <citation type="submission" date="2014-02" db="EMBL/GenBank/DDBJ databases">
        <title>Single nucleus genome sequencing reveals high similarity among nuclei of an endomycorrhizal fungus.</title>
        <authorList>
            <person name="Lin K."/>
            <person name="Geurts R."/>
            <person name="Zhang Z."/>
            <person name="Limpens E."/>
            <person name="Saunders D.G."/>
            <person name="Mu D."/>
            <person name="Pang E."/>
            <person name="Cao H."/>
            <person name="Cha H."/>
            <person name="Lin T."/>
            <person name="Zhou Q."/>
            <person name="Shang Y."/>
            <person name="Li Y."/>
            <person name="Ivanov S."/>
            <person name="Sharma T."/>
            <person name="Velzen R.V."/>
            <person name="Ruijter N.D."/>
            <person name="Aanen D.K."/>
            <person name="Win J."/>
            <person name="Kamoun S."/>
            <person name="Bisseling T."/>
            <person name="Huang S."/>
        </authorList>
    </citation>
    <scope>NUCLEOTIDE SEQUENCE [LARGE SCALE GENOMIC DNA]</scope>
    <source>
        <strain evidence="5">DAOM197198w</strain>
    </source>
</reference>
<accession>A0A015M8T5</accession>
<evidence type="ECO:0000313" key="5">
    <source>
        <dbReference type="Proteomes" id="UP000022910"/>
    </source>
</evidence>
<dbReference type="PANTHER" id="PTHR15680">
    <property type="entry name" value="RIBOSOMAL PROTEIN L19"/>
    <property type="match status" value="1"/>
</dbReference>
<proteinExistence type="inferred from homology"/>
<dbReference type="Proteomes" id="UP000022910">
    <property type="component" value="Unassembled WGS sequence"/>
</dbReference>
<dbReference type="GO" id="GO:0003735">
    <property type="term" value="F:structural constituent of ribosome"/>
    <property type="evidence" value="ECO:0007669"/>
    <property type="project" value="InterPro"/>
</dbReference>
<dbReference type="HOGENOM" id="CLU_087075_1_0_1"/>
<name>A0A015M8T5_RHIIW</name>
<dbReference type="InterPro" id="IPR001857">
    <property type="entry name" value="Ribosomal_bL19"/>
</dbReference>
<evidence type="ECO:0000256" key="2">
    <source>
        <dbReference type="ARBA" id="ARBA00022980"/>
    </source>
</evidence>
<dbReference type="AlphaFoldDB" id="A0A015M8T5"/>
<dbReference type="SUPFAM" id="SSF50104">
    <property type="entry name" value="Translation proteins SH3-like domain"/>
    <property type="match status" value="1"/>
</dbReference>
<sequence length="210" mass="24076">MFKLSKKFNNPSFSLINHIKRLTNNSQAKTYEPPRSIIIPKQFSTPLINNKNVMEIINYENRNKVPDDRFKLFAKHGKDRIKPGDVLLVESYTSMASIKNPSSSISKSGTSAFAGICISIRRRGVDTNFILRNIILKVGVEQKFFINSPLIKSIKILSRGEGYRRAKLYYLRDQPGKAFQISDLLKRERERKEINSKQNIINNNDNTPAS</sequence>
<keyword evidence="3" id="KW-0687">Ribonucleoprotein</keyword>
<evidence type="ECO:0000313" key="4">
    <source>
        <dbReference type="EMBL" id="EXX63253.1"/>
    </source>
</evidence>
<gene>
    <name evidence="4" type="ORF">RirG_153990</name>
</gene>
<dbReference type="InterPro" id="IPR038657">
    <property type="entry name" value="Ribosomal_bL19_sf"/>
</dbReference>
<dbReference type="GO" id="GO:0005762">
    <property type="term" value="C:mitochondrial large ribosomal subunit"/>
    <property type="evidence" value="ECO:0007669"/>
    <property type="project" value="TreeGrafter"/>
</dbReference>
<comment type="similarity">
    <text evidence="1">Belongs to the bacterial ribosomal protein bL19 family.</text>
</comment>
<dbReference type="Gene3D" id="2.30.30.790">
    <property type="match status" value="1"/>
</dbReference>
<keyword evidence="5" id="KW-1185">Reference proteome</keyword>
<dbReference type="PRINTS" id="PR00061">
    <property type="entry name" value="RIBOSOMALL19"/>
</dbReference>
<dbReference type="STRING" id="1432141.A0A015M8T5"/>
<dbReference type="Pfam" id="PF01245">
    <property type="entry name" value="Ribosomal_L19"/>
    <property type="match status" value="1"/>
</dbReference>
<dbReference type="InterPro" id="IPR008991">
    <property type="entry name" value="Translation_prot_SH3-like_sf"/>
</dbReference>
<organism evidence="4 5">
    <name type="scientific">Rhizophagus irregularis (strain DAOM 197198w)</name>
    <name type="common">Glomus intraradices</name>
    <dbReference type="NCBI Taxonomy" id="1432141"/>
    <lineage>
        <taxon>Eukaryota</taxon>
        <taxon>Fungi</taxon>
        <taxon>Fungi incertae sedis</taxon>
        <taxon>Mucoromycota</taxon>
        <taxon>Glomeromycotina</taxon>
        <taxon>Glomeromycetes</taxon>
        <taxon>Glomerales</taxon>
        <taxon>Glomeraceae</taxon>
        <taxon>Rhizophagus</taxon>
    </lineage>
</organism>
<evidence type="ECO:0000256" key="1">
    <source>
        <dbReference type="ARBA" id="ARBA00005781"/>
    </source>
</evidence>